<name>A0A0F8Z175_9ZZZZ</name>
<evidence type="ECO:0000313" key="2">
    <source>
        <dbReference type="EMBL" id="KKK87378.1"/>
    </source>
</evidence>
<proteinExistence type="predicted"/>
<dbReference type="EMBL" id="LAZR01050430">
    <property type="protein sequence ID" value="KKK87378.1"/>
    <property type="molecule type" value="Genomic_DNA"/>
</dbReference>
<gene>
    <name evidence="2" type="ORF">LCGC14_2753870</name>
</gene>
<organism evidence="2">
    <name type="scientific">marine sediment metagenome</name>
    <dbReference type="NCBI Taxonomy" id="412755"/>
    <lineage>
        <taxon>unclassified sequences</taxon>
        <taxon>metagenomes</taxon>
        <taxon>ecological metagenomes</taxon>
    </lineage>
</organism>
<keyword evidence="1" id="KW-0175">Coiled coil</keyword>
<dbReference type="AlphaFoldDB" id="A0A0F8Z175"/>
<protein>
    <submittedName>
        <fullName evidence="2">Uncharacterized protein</fullName>
    </submittedName>
</protein>
<sequence>MKKMEVSKVSGYSIRYDSGHRKFDVIDSEGQNLGSYDSQDDAEAKAKGFAKKSGKLPIRAISFSHHYGRDIVSGIITSVMGSGHSGLHVWFVSDKVDRYGSARSKMSTSNLYLETSENLKVVEQMDAIKEKIRDLEKEWAGTKELLTQPMDKHLQELGFKAGE</sequence>
<reference evidence="2" key="1">
    <citation type="journal article" date="2015" name="Nature">
        <title>Complex archaea that bridge the gap between prokaryotes and eukaryotes.</title>
        <authorList>
            <person name="Spang A."/>
            <person name="Saw J.H."/>
            <person name="Jorgensen S.L."/>
            <person name="Zaremba-Niedzwiedzka K."/>
            <person name="Martijn J."/>
            <person name="Lind A.E."/>
            <person name="van Eijk R."/>
            <person name="Schleper C."/>
            <person name="Guy L."/>
            <person name="Ettema T.J."/>
        </authorList>
    </citation>
    <scope>NUCLEOTIDE SEQUENCE</scope>
</reference>
<comment type="caution">
    <text evidence="2">The sequence shown here is derived from an EMBL/GenBank/DDBJ whole genome shotgun (WGS) entry which is preliminary data.</text>
</comment>
<accession>A0A0F8Z175</accession>
<feature type="coiled-coil region" evidence="1">
    <location>
        <begin position="118"/>
        <end position="145"/>
    </location>
</feature>
<evidence type="ECO:0000256" key="1">
    <source>
        <dbReference type="SAM" id="Coils"/>
    </source>
</evidence>